<dbReference type="Gene3D" id="2.60.120.620">
    <property type="entry name" value="q2cbj1_9rhob like domain"/>
    <property type="match status" value="1"/>
</dbReference>
<evidence type="ECO:0008006" key="5">
    <source>
        <dbReference type="Google" id="ProtNLM"/>
    </source>
</evidence>
<protein>
    <recommendedName>
        <fullName evidence="5">Phytanoyl-CoA dioxygenase</fullName>
    </recommendedName>
</protein>
<dbReference type="EMBL" id="BRXU01000015">
    <property type="protein sequence ID" value="GLC56350.1"/>
    <property type="molecule type" value="Genomic_DNA"/>
</dbReference>
<evidence type="ECO:0000313" key="4">
    <source>
        <dbReference type="Proteomes" id="UP001165080"/>
    </source>
</evidence>
<evidence type="ECO:0000256" key="2">
    <source>
        <dbReference type="SAM" id="MobiDB-lite"/>
    </source>
</evidence>
<gene>
    <name evidence="3" type="primary">PLESTBF000537</name>
    <name evidence="3" type="ORF">PLESTB_001095300</name>
</gene>
<sequence length="488" mass="48755">MATQGVLKTLISFLGRTGKGCVFEVSRPYSVPPASTRHGDAAAAAAAAATGTTAAAAAGASEPLPMAAAAAAAATAAAPVRLPGLGLLVSPRLHCLVRSALGFPPCFSCGGGGGGGGDDPRVVRRRRPGRDAHGGACCGDSRSESGVPGAAVHDGERGRCGKDDAADGAAVQKAVSGEQAAAAANVAGAGPMTPPREPASASPPSATAVATRLTTAAGCAGSAAAAEPAPAAPAAPAALATAAGATASVGTAEAAAAAARAGAAAAAGGPYLFNEQFIVKPPRSSGRAAFGWHRDSDWCRDRAEYEYGPYVSVWTALDNMTAVNGALAVVAGSHIRDPSPAADGGAGEAEGRRVKRPRREEEEKEDGVDCAPPPAAAGPSAGSSALAPPGGADQPQATQLQQSQRQQSQRQDQQQQPQGQQLLLQGPAEHLFVPEGTVVVFLDTLLHASGPNRSPHTRRAWMPQFSSQPIRRTVDERPVALAVPLSTL</sequence>
<keyword evidence="4" id="KW-1185">Reference proteome</keyword>
<dbReference type="AlphaFoldDB" id="A0A9W6BQZ9"/>
<dbReference type="InterPro" id="IPR008775">
    <property type="entry name" value="Phytyl_CoA_dOase-like"/>
</dbReference>
<dbReference type="Pfam" id="PF05721">
    <property type="entry name" value="PhyH"/>
    <property type="match status" value="2"/>
</dbReference>
<feature type="region of interest" description="Disordered" evidence="2">
    <location>
        <begin position="113"/>
        <end position="164"/>
    </location>
</feature>
<feature type="compositionally biased region" description="Low complexity" evidence="2">
    <location>
        <begin position="377"/>
        <end position="419"/>
    </location>
</feature>
<evidence type="ECO:0000256" key="1">
    <source>
        <dbReference type="ARBA" id="ARBA00001962"/>
    </source>
</evidence>
<organism evidence="3 4">
    <name type="scientific">Pleodorina starrii</name>
    <dbReference type="NCBI Taxonomy" id="330485"/>
    <lineage>
        <taxon>Eukaryota</taxon>
        <taxon>Viridiplantae</taxon>
        <taxon>Chlorophyta</taxon>
        <taxon>core chlorophytes</taxon>
        <taxon>Chlorophyceae</taxon>
        <taxon>CS clade</taxon>
        <taxon>Chlamydomonadales</taxon>
        <taxon>Volvocaceae</taxon>
        <taxon>Pleodorina</taxon>
    </lineage>
</organism>
<dbReference type="SUPFAM" id="SSF51197">
    <property type="entry name" value="Clavaminate synthase-like"/>
    <property type="match status" value="2"/>
</dbReference>
<dbReference type="Proteomes" id="UP001165080">
    <property type="component" value="Unassembled WGS sequence"/>
</dbReference>
<comment type="cofactor">
    <cofactor evidence="1">
        <name>Fe cation</name>
        <dbReference type="ChEBI" id="CHEBI:24875"/>
    </cofactor>
</comment>
<dbReference type="PANTHER" id="PTHR20883:SF46">
    <property type="entry name" value="PHYTANOYL-COA HYDROXYLASE"/>
    <property type="match status" value="1"/>
</dbReference>
<feature type="compositionally biased region" description="Basic and acidic residues" evidence="2">
    <location>
        <begin position="153"/>
        <end position="164"/>
    </location>
</feature>
<evidence type="ECO:0000313" key="3">
    <source>
        <dbReference type="EMBL" id="GLC56350.1"/>
    </source>
</evidence>
<dbReference type="PANTHER" id="PTHR20883">
    <property type="entry name" value="PHYTANOYL-COA DIOXYGENASE DOMAIN CONTAINING 1"/>
    <property type="match status" value="1"/>
</dbReference>
<comment type="caution">
    <text evidence="3">The sequence shown here is derived from an EMBL/GenBank/DDBJ whole genome shotgun (WGS) entry which is preliminary data.</text>
</comment>
<feature type="region of interest" description="Disordered" evidence="2">
    <location>
        <begin position="185"/>
        <end position="209"/>
    </location>
</feature>
<reference evidence="3 4" key="1">
    <citation type="journal article" date="2023" name="Commun. Biol.">
        <title>Reorganization of the ancestral sex-determining regions during the evolution of trioecy in Pleodorina starrii.</title>
        <authorList>
            <person name="Takahashi K."/>
            <person name="Suzuki S."/>
            <person name="Kawai-Toyooka H."/>
            <person name="Yamamoto K."/>
            <person name="Hamaji T."/>
            <person name="Ootsuki R."/>
            <person name="Yamaguchi H."/>
            <person name="Kawachi M."/>
            <person name="Higashiyama T."/>
            <person name="Nozaki H."/>
        </authorList>
    </citation>
    <scope>NUCLEOTIDE SEQUENCE [LARGE SCALE GENOMIC DNA]</scope>
    <source>
        <strain evidence="3 4">NIES-4479</strain>
    </source>
</reference>
<accession>A0A9W6BQZ9</accession>
<feature type="compositionally biased region" description="Low complexity" evidence="2">
    <location>
        <begin position="198"/>
        <end position="209"/>
    </location>
</feature>
<proteinExistence type="predicted"/>
<feature type="region of interest" description="Disordered" evidence="2">
    <location>
        <begin position="336"/>
        <end position="419"/>
    </location>
</feature>
<name>A0A9W6BQZ9_9CHLO</name>